<protein>
    <submittedName>
        <fullName evidence="1">Uncharacterized protein</fullName>
    </submittedName>
</protein>
<dbReference type="HOGENOM" id="CLU_3370378_0_0_6"/>
<organism evidence="1 2">
    <name type="scientific">Pseudomonas syringae pv. pisi str. 1704B</name>
    <dbReference type="NCBI Taxonomy" id="629263"/>
    <lineage>
        <taxon>Bacteria</taxon>
        <taxon>Pseudomonadati</taxon>
        <taxon>Pseudomonadota</taxon>
        <taxon>Gammaproteobacteria</taxon>
        <taxon>Pseudomonadales</taxon>
        <taxon>Pseudomonadaceae</taxon>
        <taxon>Pseudomonas</taxon>
        <taxon>Pseudomonas syringae</taxon>
    </lineage>
</organism>
<gene>
    <name evidence="1" type="ORF">PSYPI_48732</name>
</gene>
<dbReference type="AlphaFoldDB" id="F3GS25"/>
<reference evidence="1 2" key="1">
    <citation type="journal article" date="2011" name="PLoS Pathog.">
        <title>Dynamic evolution of pathogenicity revealed by sequencing and comparative genomics of 19 Pseudomonas syringae isolates.</title>
        <authorList>
            <person name="Baltrus D.A."/>
            <person name="Nishimura M.T."/>
            <person name="Romanchuk A."/>
            <person name="Chang J.H."/>
            <person name="Mukhtar M.S."/>
            <person name="Cherkis K."/>
            <person name="Roach J."/>
            <person name="Grant S.R."/>
            <person name="Jones C.D."/>
            <person name="Dangl J.L."/>
        </authorList>
    </citation>
    <scope>NUCLEOTIDE SEQUENCE [LARGE SCALE GENOMIC DNA]</scope>
    <source>
        <strain evidence="1 2">1704B</strain>
    </source>
</reference>
<evidence type="ECO:0000313" key="2">
    <source>
        <dbReference type="Proteomes" id="UP000004986"/>
    </source>
</evidence>
<name>F3GS25_PSESJ</name>
<dbReference type="Proteomes" id="UP000004986">
    <property type="component" value="Unassembled WGS sequence"/>
</dbReference>
<comment type="caution">
    <text evidence="1">The sequence shown here is derived from an EMBL/GenBank/DDBJ whole genome shotgun (WGS) entry which is preliminary data.</text>
</comment>
<keyword evidence="2" id="KW-1185">Reference proteome</keyword>
<accession>F3GS25</accession>
<feature type="non-terminal residue" evidence="1">
    <location>
        <position position="35"/>
    </location>
</feature>
<sequence>MGKGRISGRDSLFLRRGKREEAALEVAKAAIKKLG</sequence>
<proteinExistence type="predicted"/>
<evidence type="ECO:0000313" key="1">
    <source>
        <dbReference type="EMBL" id="EGH49878.1"/>
    </source>
</evidence>
<dbReference type="EMBL" id="AEAI01004848">
    <property type="protein sequence ID" value="EGH49878.1"/>
    <property type="molecule type" value="Genomic_DNA"/>
</dbReference>